<feature type="transmembrane region" description="Helical" evidence="1">
    <location>
        <begin position="61"/>
        <end position="79"/>
    </location>
</feature>
<gene>
    <name evidence="2" type="ORF">DQQ10_19655</name>
</gene>
<feature type="transmembrane region" description="Helical" evidence="1">
    <location>
        <begin position="156"/>
        <end position="177"/>
    </location>
</feature>
<name>A0A364XYM1_9BACT</name>
<dbReference type="OrthoDB" id="7995400at2"/>
<accession>A0A364XYM1</accession>
<comment type="caution">
    <text evidence="2">The sequence shown here is derived from an EMBL/GenBank/DDBJ whole genome shotgun (WGS) entry which is preliminary data.</text>
</comment>
<feature type="transmembrane region" description="Helical" evidence="1">
    <location>
        <begin position="124"/>
        <end position="150"/>
    </location>
</feature>
<keyword evidence="1" id="KW-1133">Transmembrane helix</keyword>
<dbReference type="AlphaFoldDB" id="A0A364XYM1"/>
<dbReference type="Proteomes" id="UP000251889">
    <property type="component" value="Unassembled WGS sequence"/>
</dbReference>
<reference evidence="2 3" key="1">
    <citation type="submission" date="2018-06" db="EMBL/GenBank/DDBJ databases">
        <title>Chryseolinea flavus sp. nov., a member of the phylum Bacteroidetes isolated from soil.</title>
        <authorList>
            <person name="Li Y."/>
            <person name="Wang J."/>
        </authorList>
    </citation>
    <scope>NUCLEOTIDE SEQUENCE [LARGE SCALE GENOMIC DNA]</scope>
    <source>
        <strain evidence="2 3">SDU1-6</strain>
    </source>
</reference>
<dbReference type="InterPro" id="IPR004676">
    <property type="entry name" value="Cd-R_transporter"/>
</dbReference>
<dbReference type="EMBL" id="QMFY01000011">
    <property type="protein sequence ID" value="RAV99437.1"/>
    <property type="molecule type" value="Genomic_DNA"/>
</dbReference>
<keyword evidence="1" id="KW-0812">Transmembrane</keyword>
<proteinExistence type="predicted"/>
<feature type="transmembrane region" description="Helical" evidence="1">
    <location>
        <begin position="85"/>
        <end position="103"/>
    </location>
</feature>
<evidence type="ECO:0000313" key="3">
    <source>
        <dbReference type="Proteomes" id="UP000251889"/>
    </source>
</evidence>
<dbReference type="Pfam" id="PF03596">
    <property type="entry name" value="Cad"/>
    <property type="match status" value="1"/>
</dbReference>
<keyword evidence="1" id="KW-0472">Membrane</keyword>
<organism evidence="2 3">
    <name type="scientific">Pseudochryseolinea flava</name>
    <dbReference type="NCBI Taxonomy" id="2059302"/>
    <lineage>
        <taxon>Bacteria</taxon>
        <taxon>Pseudomonadati</taxon>
        <taxon>Bacteroidota</taxon>
        <taxon>Cytophagia</taxon>
        <taxon>Cytophagales</taxon>
        <taxon>Fulvivirgaceae</taxon>
        <taxon>Pseudochryseolinea</taxon>
    </lineage>
</organism>
<keyword evidence="3" id="KW-1185">Reference proteome</keyword>
<evidence type="ECO:0000256" key="1">
    <source>
        <dbReference type="SAM" id="Phobius"/>
    </source>
</evidence>
<feature type="transmembrane region" description="Helical" evidence="1">
    <location>
        <begin position="189"/>
        <end position="207"/>
    </location>
</feature>
<protein>
    <recommendedName>
        <fullName evidence="4">Cadmium transporter</fullName>
    </recommendedName>
</protein>
<evidence type="ECO:0008006" key="4">
    <source>
        <dbReference type="Google" id="ProtNLM"/>
    </source>
</evidence>
<evidence type="ECO:0000313" key="2">
    <source>
        <dbReference type="EMBL" id="RAV99437.1"/>
    </source>
</evidence>
<feature type="transmembrane region" description="Helical" evidence="1">
    <location>
        <begin position="28"/>
        <end position="49"/>
    </location>
</feature>
<sequence length="216" mass="23973">MECIRYFSSVISTCIFVLQSQTLPILELILTSALAFIATNIDDLFLLTLFFGDRHYKSPNIYIGQIMGIGVLIGISIIISYAGNFISPVFIGFLGLFPIYLGVKQLFNNEDEENENISISPKNMIIGVALVTIANGGDNVGVYVPLFAALSSFEKIGMVGVFLLMTLLWCVIANYLSNHPLLKLTLSKYGHRITPFILILLGIYLLYENKTLSLLF</sequence>